<evidence type="ECO:0000313" key="2">
    <source>
        <dbReference type="Proteomes" id="UP000479000"/>
    </source>
</evidence>
<reference evidence="1 2" key="1">
    <citation type="submission" date="2020-02" db="EMBL/GenBank/DDBJ databases">
        <authorList>
            <person name="Ferguson B K."/>
        </authorList>
    </citation>
    <scope>NUCLEOTIDE SEQUENCE [LARGE SCALE GENOMIC DNA]</scope>
</reference>
<name>A0A6H5GBN4_9HEMI</name>
<gene>
    <name evidence="1" type="ORF">NTEN_LOCUS5792</name>
</gene>
<evidence type="ECO:0000313" key="1">
    <source>
        <dbReference type="EMBL" id="CAA9999509.1"/>
    </source>
</evidence>
<dbReference type="EMBL" id="CADCXU010008905">
    <property type="protein sequence ID" value="CAA9999509.1"/>
    <property type="molecule type" value="Genomic_DNA"/>
</dbReference>
<protein>
    <submittedName>
        <fullName evidence="1">Uncharacterized protein</fullName>
    </submittedName>
</protein>
<dbReference type="Proteomes" id="UP000479000">
    <property type="component" value="Unassembled WGS sequence"/>
</dbReference>
<organism evidence="1 2">
    <name type="scientific">Nesidiocoris tenuis</name>
    <dbReference type="NCBI Taxonomy" id="355587"/>
    <lineage>
        <taxon>Eukaryota</taxon>
        <taxon>Metazoa</taxon>
        <taxon>Ecdysozoa</taxon>
        <taxon>Arthropoda</taxon>
        <taxon>Hexapoda</taxon>
        <taxon>Insecta</taxon>
        <taxon>Pterygota</taxon>
        <taxon>Neoptera</taxon>
        <taxon>Paraneoptera</taxon>
        <taxon>Hemiptera</taxon>
        <taxon>Heteroptera</taxon>
        <taxon>Panheteroptera</taxon>
        <taxon>Cimicomorpha</taxon>
        <taxon>Miridae</taxon>
        <taxon>Dicyphina</taxon>
        <taxon>Nesidiocoris</taxon>
    </lineage>
</organism>
<sequence>MAKWAPLLISLSQFLSYNPINLKSHKKFYGTQIVANELKNRPCQENLEDILHKCLRPALILEPMEGDELWKDIVDLIDTDEDKVRSYWPGFKAKTEDYVKTNANFVKFEKPPDSIFQVGPQSPNLWTRGNQIQLPSSSAATFDRDELNANSENNAPQTAPGAGVEPCYSSLEQFRLTGN</sequence>
<proteinExistence type="predicted"/>
<dbReference type="AlphaFoldDB" id="A0A6H5GBN4"/>
<accession>A0A6H5GBN4</accession>
<keyword evidence="2" id="KW-1185">Reference proteome</keyword>